<dbReference type="Pfam" id="PF11951">
    <property type="entry name" value="Fungal_trans_2"/>
    <property type="match status" value="1"/>
</dbReference>
<evidence type="ECO:0000313" key="3">
    <source>
        <dbReference type="Proteomes" id="UP000663861"/>
    </source>
</evidence>
<evidence type="ECO:0000313" key="2">
    <source>
        <dbReference type="EMBL" id="CAE6474619.1"/>
    </source>
</evidence>
<dbReference type="Proteomes" id="UP000663861">
    <property type="component" value="Unassembled WGS sequence"/>
</dbReference>
<protein>
    <recommendedName>
        <fullName evidence="4">Fungal-specific transcription factor domain protein</fullName>
    </recommendedName>
</protein>
<feature type="region of interest" description="Disordered" evidence="1">
    <location>
        <begin position="1"/>
        <end position="50"/>
    </location>
</feature>
<organism evidence="2 3">
    <name type="scientific">Rhizoctonia solani</name>
    <dbReference type="NCBI Taxonomy" id="456999"/>
    <lineage>
        <taxon>Eukaryota</taxon>
        <taxon>Fungi</taxon>
        <taxon>Dikarya</taxon>
        <taxon>Basidiomycota</taxon>
        <taxon>Agaricomycotina</taxon>
        <taxon>Agaricomycetes</taxon>
        <taxon>Cantharellales</taxon>
        <taxon>Ceratobasidiaceae</taxon>
        <taxon>Rhizoctonia</taxon>
    </lineage>
</organism>
<accession>A0A8H3C4E7</accession>
<dbReference type="EMBL" id="CAJMWY010001755">
    <property type="protein sequence ID" value="CAE6474619.1"/>
    <property type="molecule type" value="Genomic_DNA"/>
</dbReference>
<reference evidence="2" key="1">
    <citation type="submission" date="2021-01" db="EMBL/GenBank/DDBJ databases">
        <authorList>
            <person name="Kaushik A."/>
        </authorList>
    </citation>
    <scope>NUCLEOTIDE SEQUENCE</scope>
    <source>
        <strain evidence="2">AG4-RS23</strain>
    </source>
</reference>
<dbReference type="AlphaFoldDB" id="A0A8H3C4E7"/>
<gene>
    <name evidence="2" type="ORF">RDB_LOCUS88293</name>
</gene>
<comment type="caution">
    <text evidence="2">The sequence shown here is derived from an EMBL/GenBank/DDBJ whole genome shotgun (WGS) entry which is preliminary data.</text>
</comment>
<dbReference type="InterPro" id="IPR021858">
    <property type="entry name" value="Fun_TF"/>
</dbReference>
<evidence type="ECO:0008006" key="4">
    <source>
        <dbReference type="Google" id="ProtNLM"/>
    </source>
</evidence>
<name>A0A8H3C4E7_9AGAM</name>
<sequence>MKCPGYTYVQQDPNKPNRKVRTLQAPRTRVGQSRDRELQGAPLAEPRDSDLQLGEQLPLGHYLVTPEASFSAPGTSMVANVSALAETMNRSNHWASSPSFNGSVQHPSVNFNSSHRLAAHATYVDSAPPPPSMNAATLVAPGQDSLLGVLFSLSQSPDVYQPLQHAPDVYQPLQHAQHALNLITPSVPYWSSPGIELQDDAATYEDDDSEGAVSVTCRQLVLDKKAASNALPFLLQSYAAWIERLALDPQKVADIARGFVFSHFEDGDQSRWIIALLGNIGGRMGGTEHLVGAHNPMRSMLQNAVQRRLRAVKSCPDPERHTLVKALDCAIETTILQFHIGSLGEAMIIRHEAASIFRKLCPEPHGAPIYLSPVLQHPMGSLRRFAQMDVVFSAIMDIPTLFRYEAVIPGSLPANPYQSVTAIQCDGIVQWLHGIPNEIVLSLARMKTMRQDGLIPNAEMVASLERDIHQMQSCSNSTSDRFRAIIRFVIHECWRQAAYIYLYMAVCGDPADTLRVQEYLRRYMKLLNATNPGRLPDEFLMLTLEFVFPAAIRRCDRETIRRRVLGIYERDRTYIADNFVILVMDDTWGRADAEGRPAMWSDVAMSRTRVLGL</sequence>
<proteinExistence type="predicted"/>
<evidence type="ECO:0000256" key="1">
    <source>
        <dbReference type="SAM" id="MobiDB-lite"/>
    </source>
</evidence>